<feature type="signal peptide" evidence="2">
    <location>
        <begin position="1"/>
        <end position="18"/>
    </location>
</feature>
<comment type="caution">
    <text evidence="5">The sequence shown here is derived from an EMBL/GenBank/DDBJ whole genome shotgun (WGS) entry which is preliminary data.</text>
</comment>
<feature type="domain" description="GFO/IDH/MocA-like oxidoreductase" evidence="4">
    <location>
        <begin position="168"/>
        <end position="286"/>
    </location>
</feature>
<keyword evidence="6" id="KW-1185">Reference proteome</keyword>
<dbReference type="PANTHER" id="PTHR43818:SF11">
    <property type="entry name" value="BCDNA.GH03377"/>
    <property type="match status" value="1"/>
</dbReference>
<evidence type="ECO:0000259" key="4">
    <source>
        <dbReference type="Pfam" id="PF22725"/>
    </source>
</evidence>
<organism evidence="5 6">
    <name type="scientific">Spirosoma flavum</name>
    <dbReference type="NCBI Taxonomy" id="2048557"/>
    <lineage>
        <taxon>Bacteria</taxon>
        <taxon>Pseudomonadati</taxon>
        <taxon>Bacteroidota</taxon>
        <taxon>Cytophagia</taxon>
        <taxon>Cytophagales</taxon>
        <taxon>Cytophagaceae</taxon>
        <taxon>Spirosoma</taxon>
    </lineage>
</organism>
<keyword evidence="1" id="KW-0560">Oxidoreductase</keyword>
<proteinExistence type="predicted"/>
<dbReference type="PANTHER" id="PTHR43818">
    <property type="entry name" value="BCDNA.GH03377"/>
    <property type="match status" value="1"/>
</dbReference>
<dbReference type="SUPFAM" id="SSF55347">
    <property type="entry name" value="Glyceraldehyde-3-phosphate dehydrogenase-like, C-terminal domain"/>
    <property type="match status" value="1"/>
</dbReference>
<evidence type="ECO:0000256" key="2">
    <source>
        <dbReference type="SAM" id="SignalP"/>
    </source>
</evidence>
<sequence length="367" mass="40967">MLRYTLYLLFLLTQFAHAQSTKKPLRVGVVGLVHTHVHGILNKAFKQPNQTDIEIVGIAEPNRELAERFAKQHGYSMSLVYATVAEMLDKTKPEAVTDFGRIVDHKKTVEACAPRGIHVMVEKPLATSFADAKQMEALAKKNNIQLLTNYETTWYGSNHKAYALANTEKAVGDLRKIVVHDGHQGPKEIGVNKEFLDWLTDPVANGAGALFDFGCYGANLSTWLMHNQRPVSVLAVTQQIKPDIYPKVDDEGTIILTYPQTQTIIQASWNWPFARKDMEVYGQTGYVFTVDGTRMRIRLKDEKVEHAAEATLADAPATDPFAYLARLLHGETKPDELTSLENNIIVMEILDAARQSAKTGKAITLHK</sequence>
<dbReference type="Gene3D" id="3.30.360.10">
    <property type="entry name" value="Dihydrodipicolinate Reductase, domain 2"/>
    <property type="match status" value="1"/>
</dbReference>
<dbReference type="SUPFAM" id="SSF51735">
    <property type="entry name" value="NAD(P)-binding Rossmann-fold domains"/>
    <property type="match status" value="1"/>
</dbReference>
<evidence type="ECO:0000313" key="5">
    <source>
        <dbReference type="EMBL" id="MFD2934415.1"/>
    </source>
</evidence>
<reference evidence="6" key="1">
    <citation type="journal article" date="2019" name="Int. J. Syst. Evol. Microbiol.">
        <title>The Global Catalogue of Microorganisms (GCM) 10K type strain sequencing project: providing services to taxonomists for standard genome sequencing and annotation.</title>
        <authorList>
            <consortium name="The Broad Institute Genomics Platform"/>
            <consortium name="The Broad Institute Genome Sequencing Center for Infectious Disease"/>
            <person name="Wu L."/>
            <person name="Ma J."/>
        </authorList>
    </citation>
    <scope>NUCLEOTIDE SEQUENCE [LARGE SCALE GENOMIC DNA]</scope>
    <source>
        <strain evidence="6">KCTC 52490</strain>
    </source>
</reference>
<evidence type="ECO:0000313" key="6">
    <source>
        <dbReference type="Proteomes" id="UP001597512"/>
    </source>
</evidence>
<dbReference type="Gene3D" id="3.40.50.720">
    <property type="entry name" value="NAD(P)-binding Rossmann-like Domain"/>
    <property type="match status" value="1"/>
</dbReference>
<feature type="domain" description="Gfo/Idh/MocA-like oxidoreductase N-terminal" evidence="3">
    <location>
        <begin position="25"/>
        <end position="149"/>
    </location>
</feature>
<dbReference type="EMBL" id="JBHUOM010000002">
    <property type="protein sequence ID" value="MFD2934415.1"/>
    <property type="molecule type" value="Genomic_DNA"/>
</dbReference>
<dbReference type="InterPro" id="IPR000683">
    <property type="entry name" value="Gfo/Idh/MocA-like_OxRdtase_N"/>
</dbReference>
<dbReference type="Proteomes" id="UP001597512">
    <property type="component" value="Unassembled WGS sequence"/>
</dbReference>
<dbReference type="InterPro" id="IPR050463">
    <property type="entry name" value="Gfo/Idh/MocA_oxidrdct_glycsds"/>
</dbReference>
<keyword evidence="2" id="KW-0732">Signal</keyword>
<feature type="chain" id="PRO_5047423756" evidence="2">
    <location>
        <begin position="19"/>
        <end position="367"/>
    </location>
</feature>
<dbReference type="InterPro" id="IPR036291">
    <property type="entry name" value="NAD(P)-bd_dom_sf"/>
</dbReference>
<protein>
    <submittedName>
        <fullName evidence="5">Gfo/Idh/MocA family protein</fullName>
    </submittedName>
</protein>
<name>A0ABW6AJS9_9BACT</name>
<dbReference type="RefSeq" id="WP_381500218.1">
    <property type="nucleotide sequence ID" value="NZ_JBHUOM010000002.1"/>
</dbReference>
<evidence type="ECO:0000256" key="1">
    <source>
        <dbReference type="ARBA" id="ARBA00023002"/>
    </source>
</evidence>
<dbReference type="Pfam" id="PF01408">
    <property type="entry name" value="GFO_IDH_MocA"/>
    <property type="match status" value="1"/>
</dbReference>
<evidence type="ECO:0000259" key="3">
    <source>
        <dbReference type="Pfam" id="PF01408"/>
    </source>
</evidence>
<dbReference type="Pfam" id="PF22725">
    <property type="entry name" value="GFO_IDH_MocA_C3"/>
    <property type="match status" value="1"/>
</dbReference>
<gene>
    <name evidence="5" type="ORF">ACFS25_11535</name>
</gene>
<dbReference type="InterPro" id="IPR055170">
    <property type="entry name" value="GFO_IDH_MocA-like_dom"/>
</dbReference>
<accession>A0ABW6AJS9</accession>